<dbReference type="SUPFAM" id="SSF52540">
    <property type="entry name" value="P-loop containing nucleoside triphosphate hydrolases"/>
    <property type="match status" value="1"/>
</dbReference>
<accession>A0A1H8RXC5</accession>
<dbReference type="GO" id="GO:0016301">
    <property type="term" value="F:kinase activity"/>
    <property type="evidence" value="ECO:0007669"/>
    <property type="project" value="UniProtKB-KW"/>
</dbReference>
<protein>
    <submittedName>
        <fullName evidence="1">Adenylylsulfate kinase</fullName>
    </submittedName>
</protein>
<dbReference type="AlphaFoldDB" id="A0A1H8RXC5"/>
<keyword evidence="1" id="KW-0808">Transferase</keyword>
<gene>
    <name evidence="1" type="ORF">SAMN04487948_104295</name>
</gene>
<sequence length="103" mass="12046">MSRIVADADESDGEWILDGTFFRREWRRRFRRLGDVFLVRLVASLDTCLERNRTRADPIDERGVYTIYHDFDEPDADLVVDTERTTPTEAVDRILAALDARGW</sequence>
<proteinExistence type="predicted"/>
<keyword evidence="2" id="KW-1185">Reference proteome</keyword>
<evidence type="ECO:0000313" key="2">
    <source>
        <dbReference type="Proteomes" id="UP000199126"/>
    </source>
</evidence>
<dbReference type="Proteomes" id="UP000199126">
    <property type="component" value="Unassembled WGS sequence"/>
</dbReference>
<dbReference type="EMBL" id="FODV01000004">
    <property type="protein sequence ID" value="SEO70947.1"/>
    <property type="molecule type" value="Genomic_DNA"/>
</dbReference>
<dbReference type="InterPro" id="IPR027417">
    <property type="entry name" value="P-loop_NTPase"/>
</dbReference>
<keyword evidence="1" id="KW-0418">Kinase</keyword>
<name>A0A1H8RXC5_9EURY</name>
<dbReference type="Gene3D" id="3.40.50.300">
    <property type="entry name" value="P-loop containing nucleotide triphosphate hydrolases"/>
    <property type="match status" value="1"/>
</dbReference>
<reference evidence="2" key="1">
    <citation type="submission" date="2016-10" db="EMBL/GenBank/DDBJ databases">
        <authorList>
            <person name="Varghese N."/>
            <person name="Submissions S."/>
        </authorList>
    </citation>
    <scope>NUCLEOTIDE SEQUENCE [LARGE SCALE GENOMIC DNA]</scope>
    <source>
        <strain evidence="2">CGMCC 1.10121</strain>
    </source>
</reference>
<evidence type="ECO:0000313" key="1">
    <source>
        <dbReference type="EMBL" id="SEO70947.1"/>
    </source>
</evidence>
<organism evidence="1 2">
    <name type="scientific">Halogranum amylolyticum</name>
    <dbReference type="NCBI Taxonomy" id="660520"/>
    <lineage>
        <taxon>Archaea</taxon>
        <taxon>Methanobacteriati</taxon>
        <taxon>Methanobacteriota</taxon>
        <taxon>Stenosarchaea group</taxon>
        <taxon>Halobacteria</taxon>
        <taxon>Halobacteriales</taxon>
        <taxon>Haloferacaceae</taxon>
    </lineage>
</organism>